<dbReference type="PANTHER" id="PTHR10762">
    <property type="entry name" value="DIPHTHAMIDE BIOSYNTHESIS PROTEIN"/>
    <property type="match status" value="1"/>
</dbReference>
<dbReference type="GO" id="GO:0046872">
    <property type="term" value="F:metal ion binding"/>
    <property type="evidence" value="ECO:0007669"/>
    <property type="project" value="UniProtKB-KW"/>
</dbReference>
<evidence type="ECO:0000256" key="3">
    <source>
        <dbReference type="ARBA" id="ARBA00012221"/>
    </source>
</evidence>
<dbReference type="EMBL" id="LFVZ01000001">
    <property type="protein sequence ID" value="KTW31558.1"/>
    <property type="molecule type" value="Genomic_DNA"/>
</dbReference>
<evidence type="ECO:0000313" key="13">
    <source>
        <dbReference type="Proteomes" id="UP000054454"/>
    </source>
</evidence>
<dbReference type="NCBIfam" id="TIGR00322">
    <property type="entry name" value="diphth2_R"/>
    <property type="match status" value="1"/>
</dbReference>
<keyword evidence="7" id="KW-0479">Metal-binding</keyword>
<dbReference type="Gene3D" id="3.40.50.11850">
    <property type="entry name" value="Diphthamide synthesis DPH1/DPH2 domain 2"/>
    <property type="match status" value="1"/>
</dbReference>
<dbReference type="SFLD" id="SFLDS00032">
    <property type="entry name" value="Radical_SAM_3-amino-3-carboxyp"/>
    <property type="match status" value="1"/>
</dbReference>
<keyword evidence="5 11" id="KW-0808">Transferase</keyword>
<name>A0A0W4ZT65_PNEC8</name>
<dbReference type="InterPro" id="IPR042264">
    <property type="entry name" value="DPH1/DPH2_2"/>
</dbReference>
<keyword evidence="11" id="KW-0004">4Fe-4S</keyword>
<keyword evidence="13" id="KW-1185">Reference proteome</keyword>
<evidence type="ECO:0000256" key="1">
    <source>
        <dbReference type="ARBA" id="ARBA00005156"/>
    </source>
</evidence>
<evidence type="ECO:0000256" key="6">
    <source>
        <dbReference type="ARBA" id="ARBA00022691"/>
    </source>
</evidence>
<dbReference type="EC" id="2.5.1.108" evidence="3 11"/>
<dbReference type="UniPathway" id="UPA00559"/>
<dbReference type="GO" id="GO:0017183">
    <property type="term" value="P:protein histidyl modification to diphthamide"/>
    <property type="evidence" value="ECO:0007669"/>
    <property type="project" value="UniProtKB-UniRule"/>
</dbReference>
<dbReference type="InterPro" id="IPR042263">
    <property type="entry name" value="DPH1/DPH2_1"/>
</dbReference>
<dbReference type="PIRSF" id="PIRSF004967">
    <property type="entry name" value="DPH1"/>
    <property type="match status" value="1"/>
</dbReference>
<dbReference type="FunFam" id="3.40.50.11850:FF:000001">
    <property type="entry name" value="2-(3-amino-3-carboxypropyl)histidine synthase subunit 1"/>
    <property type="match status" value="1"/>
</dbReference>
<evidence type="ECO:0000256" key="8">
    <source>
        <dbReference type="ARBA" id="ARBA00023004"/>
    </source>
</evidence>
<comment type="function">
    <text evidence="11">Catalyzes the first step of diphthamide biosynthesis, a post-translational modification of histidine which occurs in elongation factor 2.</text>
</comment>
<dbReference type="OrthoDB" id="1649088at2759"/>
<comment type="catalytic activity">
    <reaction evidence="10 11">
        <text>L-histidyl-[translation elongation factor 2] + S-adenosyl-L-methionine = 2-[(3S)-amino-3-carboxypropyl]-L-histidyl-[translation elongation factor 2] + S-methyl-5'-thioadenosine + H(+)</text>
        <dbReference type="Rhea" id="RHEA:36783"/>
        <dbReference type="Rhea" id="RHEA-COMP:9748"/>
        <dbReference type="Rhea" id="RHEA-COMP:9749"/>
        <dbReference type="ChEBI" id="CHEBI:15378"/>
        <dbReference type="ChEBI" id="CHEBI:17509"/>
        <dbReference type="ChEBI" id="CHEBI:29979"/>
        <dbReference type="ChEBI" id="CHEBI:59789"/>
        <dbReference type="ChEBI" id="CHEBI:73995"/>
        <dbReference type="EC" id="2.5.1.108"/>
    </reaction>
</comment>
<comment type="caution">
    <text evidence="12">The sequence shown here is derived from an EMBL/GenBank/DDBJ whole genome shotgun (WGS) entry which is preliminary data.</text>
</comment>
<keyword evidence="8" id="KW-0408">Iron</keyword>
<dbReference type="Gene3D" id="3.40.50.11860">
    <property type="entry name" value="Diphthamide synthesis DPH1/DPH2 domain 3"/>
    <property type="match status" value="1"/>
</dbReference>
<dbReference type="FunFam" id="3.40.50.11860:FF:000002">
    <property type="entry name" value="2-(3-amino-3-carboxypropyl)histidine synthase subunit 1"/>
    <property type="match status" value="1"/>
</dbReference>
<protein>
    <recommendedName>
        <fullName evidence="4 11">2-(3-amino-3-carboxypropyl)histidine synthase subunit 1</fullName>
        <ecNumber evidence="3 11">2.5.1.108</ecNumber>
    </recommendedName>
</protein>
<dbReference type="Proteomes" id="UP000054454">
    <property type="component" value="Unassembled WGS sequence"/>
</dbReference>
<reference evidence="13" key="1">
    <citation type="journal article" date="2016" name="Nat. Commun.">
        <title>Genome analysis of three Pneumocystis species reveals adaptation mechanisms to life exclusively in mammalian hosts.</title>
        <authorList>
            <person name="Ma L."/>
            <person name="Chen Z."/>
            <person name="Huang D.W."/>
            <person name="Kutty G."/>
            <person name="Ishihara M."/>
            <person name="Wang H."/>
            <person name="Abouelleil A."/>
            <person name="Bishop L."/>
            <person name="Davey E."/>
            <person name="Deng R."/>
            <person name="Deng X."/>
            <person name="Fan L."/>
            <person name="Fantoni G."/>
            <person name="Fitzgerald M."/>
            <person name="Gogineni E."/>
            <person name="Goldberg J.M."/>
            <person name="Handley G."/>
            <person name="Hu X."/>
            <person name="Huber C."/>
            <person name="Jiao X."/>
            <person name="Jones K."/>
            <person name="Levin J.Z."/>
            <person name="Liu Y."/>
            <person name="Macdonald P."/>
            <person name="Melnikov A."/>
            <person name="Raley C."/>
            <person name="Sassi M."/>
            <person name="Sherman B.T."/>
            <person name="Song X."/>
            <person name="Sykes S."/>
            <person name="Tran B."/>
            <person name="Walsh L."/>
            <person name="Xia Y."/>
            <person name="Yang J."/>
            <person name="Young S."/>
            <person name="Zeng Q."/>
            <person name="Zheng X."/>
            <person name="Stephens R."/>
            <person name="Nusbaum C."/>
            <person name="Birren B.W."/>
            <person name="Azadi P."/>
            <person name="Lempicki R.A."/>
            <person name="Cuomo C.A."/>
            <person name="Kovacs J.A."/>
        </authorList>
    </citation>
    <scope>NUCLEOTIDE SEQUENCE [LARGE SCALE GENOMIC DNA]</scope>
    <source>
        <strain evidence="13">B80</strain>
    </source>
</reference>
<dbReference type="PANTHER" id="PTHR10762:SF1">
    <property type="entry name" value="2-(3-AMINO-3-CARBOXYPROPYL)HISTIDINE SYNTHASE SUBUNIT 1"/>
    <property type="match status" value="1"/>
</dbReference>
<dbReference type="Pfam" id="PF01866">
    <property type="entry name" value="Diphthamide_syn"/>
    <property type="match status" value="1"/>
</dbReference>
<comment type="similarity">
    <text evidence="2 11">Belongs to the DPH1/DPH2 family. DPH1 subfamily.</text>
</comment>
<sequence>MTEDDRLSVKYNIKRSIRKNEKNPGDVGDIEENVLVRRYNVCKGKVVNKIPNDILEDPIINDAINLLPSNYNFEIHKTVWYIRKNGSKKVGLQMPEGLLVFACTISDILERVCMVDVFIMGDVTYGACCIDDFTAKALDCDLLIHYGHSCLIPVDSVSIKTLYIFVSIEINKNHLVETIKMNMSDYTHIALVGTIQFVPSIHSVRPLLENKSNYKITIPQSKPLSPGEILGCTAPVLQNDIDAIVYIGDGRFHLESIMIANPMLPAYKYDPYSGKFTREYYQHEDMENHRKKAIEKAIKAKKWGLIIGTLGRQGSPKVMENLEIQLKKKKIEYIKVLLSEIFPSKLSLFHDIEAWIQIACPRLSIDWGYSFPTPLLSPYEASVALNSIEWKNPYPMDFYANQSLGPWTPIHKQDQRRVLPKIQTE</sequence>
<accession>A0A0W4ZT65</accession>
<dbReference type="RefSeq" id="XP_018227674.1">
    <property type="nucleotide sequence ID" value="XM_018368816.1"/>
</dbReference>
<dbReference type="InterPro" id="IPR016435">
    <property type="entry name" value="DPH1/DPH2"/>
</dbReference>
<dbReference type="InterPro" id="IPR035435">
    <property type="entry name" value="DPH1/DPH2_euk_archaea"/>
</dbReference>
<comment type="pathway">
    <text evidence="1 11">Protein modification; peptidyl-diphthamide biosynthesis.</text>
</comment>
<evidence type="ECO:0000313" key="12">
    <source>
        <dbReference type="EMBL" id="KTW31558.1"/>
    </source>
</evidence>
<evidence type="ECO:0000256" key="5">
    <source>
        <dbReference type="ARBA" id="ARBA00022679"/>
    </source>
</evidence>
<evidence type="ECO:0000256" key="4">
    <source>
        <dbReference type="ARBA" id="ARBA00021915"/>
    </source>
</evidence>
<keyword evidence="6 11" id="KW-0949">S-adenosyl-L-methionine</keyword>
<dbReference type="FunFam" id="3.40.50.11840:FF:000001">
    <property type="entry name" value="2-(3-amino-3-carboxypropyl)histidine synthase subunit 1"/>
    <property type="match status" value="1"/>
</dbReference>
<comment type="cofactor">
    <cofactor evidence="11">
        <name>[4Fe-4S] cluster</name>
        <dbReference type="ChEBI" id="CHEBI:49883"/>
    </cofactor>
    <text evidence="11">Binds 1 [4Fe-4S] cluster per subunit. The cluster is coordinated with 3 cysteines and an exchangeable S-adenosyl-L-methionine.</text>
</comment>
<gene>
    <name evidence="12" type="ORF">T552_00198</name>
</gene>
<keyword evidence="9" id="KW-0411">Iron-sulfur</keyword>
<proteinExistence type="inferred from homology"/>
<evidence type="ECO:0000256" key="7">
    <source>
        <dbReference type="ARBA" id="ARBA00022723"/>
    </source>
</evidence>
<evidence type="ECO:0000256" key="11">
    <source>
        <dbReference type="PIRNR" id="PIRNR004967"/>
    </source>
</evidence>
<evidence type="ECO:0000256" key="10">
    <source>
        <dbReference type="ARBA" id="ARBA00048403"/>
    </source>
</evidence>
<dbReference type="AlphaFoldDB" id="A0A0W4ZT65"/>
<dbReference type="Gene3D" id="3.40.50.11840">
    <property type="entry name" value="Diphthamide synthesis DPH1/DPH2 domain 1"/>
    <property type="match status" value="1"/>
</dbReference>
<dbReference type="VEuPathDB" id="FungiDB:T552_00198"/>
<evidence type="ECO:0000256" key="2">
    <source>
        <dbReference type="ARBA" id="ARBA00010173"/>
    </source>
</evidence>
<dbReference type="GO" id="GO:0090560">
    <property type="term" value="F:2-(3-amino-3-carboxypropyl)histidine synthase activity"/>
    <property type="evidence" value="ECO:0007669"/>
    <property type="project" value="UniProtKB-UniRule"/>
</dbReference>
<dbReference type="GO" id="GO:0051539">
    <property type="term" value="F:4 iron, 4 sulfur cluster binding"/>
    <property type="evidence" value="ECO:0007669"/>
    <property type="project" value="UniProtKB-UniRule"/>
</dbReference>
<evidence type="ECO:0000256" key="9">
    <source>
        <dbReference type="ARBA" id="ARBA00023014"/>
    </source>
</evidence>
<organism evidence="12 13">
    <name type="scientific">Pneumocystis carinii (strain B80)</name>
    <name type="common">Rat pneumocystis pneumonia agent</name>
    <name type="synonym">Pneumocystis carinii f. sp. carinii</name>
    <dbReference type="NCBI Taxonomy" id="1408658"/>
    <lineage>
        <taxon>Eukaryota</taxon>
        <taxon>Fungi</taxon>
        <taxon>Dikarya</taxon>
        <taxon>Ascomycota</taxon>
        <taxon>Taphrinomycotina</taxon>
        <taxon>Pneumocystomycetes</taxon>
        <taxon>Pneumocystaceae</taxon>
        <taxon>Pneumocystis</taxon>
    </lineage>
</organism>
<dbReference type="GeneID" id="28935018"/>
<dbReference type="InterPro" id="IPR042265">
    <property type="entry name" value="DPH1/DPH2_3"/>
</dbReference>